<dbReference type="Gene3D" id="1.10.30.50">
    <property type="match status" value="1"/>
</dbReference>
<dbReference type="InterPro" id="IPR003615">
    <property type="entry name" value="HNH_nuc"/>
</dbReference>
<organism evidence="2 3">
    <name type="scientific">Dictyobacter alpinus</name>
    <dbReference type="NCBI Taxonomy" id="2014873"/>
    <lineage>
        <taxon>Bacteria</taxon>
        <taxon>Bacillati</taxon>
        <taxon>Chloroflexota</taxon>
        <taxon>Ktedonobacteria</taxon>
        <taxon>Ktedonobacterales</taxon>
        <taxon>Dictyobacteraceae</taxon>
        <taxon>Dictyobacter</taxon>
    </lineage>
</organism>
<dbReference type="Proteomes" id="UP000287171">
    <property type="component" value="Unassembled WGS sequence"/>
</dbReference>
<proteinExistence type="predicted"/>
<dbReference type="GO" id="GO:0003676">
    <property type="term" value="F:nucleic acid binding"/>
    <property type="evidence" value="ECO:0007669"/>
    <property type="project" value="InterPro"/>
</dbReference>
<gene>
    <name evidence="2" type="ORF">KDA_30190</name>
</gene>
<comment type="caution">
    <text evidence="2">The sequence shown here is derived from an EMBL/GenBank/DDBJ whole genome shotgun (WGS) entry which is preliminary data.</text>
</comment>
<dbReference type="InterPro" id="IPR002711">
    <property type="entry name" value="HNH"/>
</dbReference>
<evidence type="ECO:0000313" key="3">
    <source>
        <dbReference type="Proteomes" id="UP000287171"/>
    </source>
</evidence>
<sequence length="170" mass="19765">MGPQISSHLLSDPLDHYPVLDLSKLKSLNTNQKTFRESYGLELYRQTGQTGCAYCGISFVDSNSNNFTHWLMMSVDHVVPRKTALLLSIDQNIWDSILNLVLCCRSCNDYGNRDRQKVPYQPEVVNSPEAFLHWRRDTFRYRFQKISEKRAHDLGTYQFWVPLPDSTDSD</sequence>
<evidence type="ECO:0000313" key="2">
    <source>
        <dbReference type="EMBL" id="GCE27535.1"/>
    </source>
</evidence>
<feature type="domain" description="HNH" evidence="1">
    <location>
        <begin position="52"/>
        <end position="109"/>
    </location>
</feature>
<dbReference type="AlphaFoldDB" id="A0A402B854"/>
<reference evidence="3" key="1">
    <citation type="submission" date="2018-12" db="EMBL/GenBank/DDBJ databases">
        <title>Tengunoibacter tsumagoiensis gen. nov., sp. nov., Dictyobacter kobayashii sp. nov., D. alpinus sp. nov., and D. joshuensis sp. nov. and description of Dictyobacteraceae fam. nov. within the order Ktedonobacterales isolated from Tengu-no-mugimeshi.</title>
        <authorList>
            <person name="Wang C.M."/>
            <person name="Zheng Y."/>
            <person name="Sakai Y."/>
            <person name="Toyoda A."/>
            <person name="Minakuchi Y."/>
            <person name="Abe K."/>
            <person name="Yokota A."/>
            <person name="Yabe S."/>
        </authorList>
    </citation>
    <scope>NUCLEOTIDE SEQUENCE [LARGE SCALE GENOMIC DNA]</scope>
    <source>
        <strain evidence="3">Uno16</strain>
    </source>
</reference>
<keyword evidence="3" id="KW-1185">Reference proteome</keyword>
<dbReference type="CDD" id="cd00085">
    <property type="entry name" value="HNHc"/>
    <property type="match status" value="1"/>
</dbReference>
<dbReference type="RefSeq" id="WP_161982148.1">
    <property type="nucleotide sequence ID" value="NZ_BIFT01000001.1"/>
</dbReference>
<evidence type="ECO:0000259" key="1">
    <source>
        <dbReference type="Pfam" id="PF01844"/>
    </source>
</evidence>
<protein>
    <recommendedName>
        <fullName evidence="1">HNH domain-containing protein</fullName>
    </recommendedName>
</protein>
<dbReference type="EMBL" id="BIFT01000001">
    <property type="protein sequence ID" value="GCE27535.1"/>
    <property type="molecule type" value="Genomic_DNA"/>
</dbReference>
<dbReference type="GO" id="GO:0008270">
    <property type="term" value="F:zinc ion binding"/>
    <property type="evidence" value="ECO:0007669"/>
    <property type="project" value="InterPro"/>
</dbReference>
<dbReference type="GO" id="GO:0004519">
    <property type="term" value="F:endonuclease activity"/>
    <property type="evidence" value="ECO:0007669"/>
    <property type="project" value="InterPro"/>
</dbReference>
<dbReference type="Pfam" id="PF01844">
    <property type="entry name" value="HNH"/>
    <property type="match status" value="1"/>
</dbReference>
<accession>A0A402B854</accession>
<name>A0A402B854_9CHLR</name>